<dbReference type="EMBL" id="UFBM01000059">
    <property type="protein sequence ID" value="SSG07301.1"/>
    <property type="molecule type" value="Genomic_DNA"/>
</dbReference>
<comment type="caution">
    <text evidence="2">The sequence shown here is derived from an EMBL/GenBank/DDBJ whole genome shotgun (WGS) entry which is preliminary data.</text>
</comment>
<dbReference type="Gene3D" id="3.90.550.10">
    <property type="entry name" value="Spore Coat Polysaccharide Biosynthesis Protein SpsA, Chain A"/>
    <property type="match status" value="1"/>
</dbReference>
<protein>
    <submittedName>
        <fullName evidence="2">Glycosyl transferase family protein</fullName>
        <ecNumber evidence="2">2.4.1.-</ecNumber>
    </submittedName>
</protein>
<reference evidence="2 3" key="1">
    <citation type="submission" date="2018-07" db="EMBL/GenBank/DDBJ databases">
        <authorList>
            <consortium name="Pathogen Informatics"/>
        </authorList>
    </citation>
    <scope>NUCLEOTIDE SEQUENCE [LARGE SCALE GENOMIC DNA]</scope>
    <source>
        <strain evidence="2 3">4300STDY6636950</strain>
    </source>
</reference>
<dbReference type="CDD" id="cd00761">
    <property type="entry name" value="Glyco_tranf_GTA_type"/>
    <property type="match status" value="1"/>
</dbReference>
<accession>A0ABD7N8V6</accession>
<dbReference type="PANTHER" id="PTHR22916:SF3">
    <property type="entry name" value="UDP-GLCNAC:BETAGAL BETA-1,3-N-ACETYLGLUCOSAMINYLTRANSFERASE-LIKE PROTEIN 1"/>
    <property type="match status" value="1"/>
</dbReference>
<evidence type="ECO:0000313" key="3">
    <source>
        <dbReference type="Proteomes" id="UP000252079"/>
    </source>
</evidence>
<evidence type="ECO:0000259" key="1">
    <source>
        <dbReference type="Pfam" id="PF00535"/>
    </source>
</evidence>
<name>A0ABD7N8V6_9ENTR</name>
<dbReference type="SUPFAM" id="SSF53448">
    <property type="entry name" value="Nucleotide-diphospho-sugar transferases"/>
    <property type="match status" value="1"/>
</dbReference>
<dbReference type="RefSeq" id="WP_065799681.1">
    <property type="nucleotide sequence ID" value="NZ_UFBM01000059.1"/>
</dbReference>
<dbReference type="InterPro" id="IPR001173">
    <property type="entry name" value="Glyco_trans_2-like"/>
</dbReference>
<dbReference type="AlphaFoldDB" id="A0ABD7N8V6"/>
<dbReference type="Proteomes" id="UP000252079">
    <property type="component" value="Unassembled WGS sequence"/>
</dbReference>
<proteinExistence type="predicted"/>
<feature type="domain" description="Glycosyltransferase 2-like" evidence="1">
    <location>
        <begin position="8"/>
        <end position="130"/>
    </location>
</feature>
<evidence type="ECO:0000313" key="2">
    <source>
        <dbReference type="EMBL" id="SSG07301.1"/>
    </source>
</evidence>
<dbReference type="EC" id="2.4.1.-" evidence="2"/>
<dbReference type="InterPro" id="IPR029044">
    <property type="entry name" value="Nucleotide-diphossugar_trans"/>
</dbReference>
<sequence length="326" mass="38164">MNSKLIDIICPVYNQEKNIKNFLLPFLHMDLNNVNIILIDDGSTDNTPSIIDEIISVNKGVPFHYFKKNNGGAASARNYGLKIACSEYIWFCDPDDEVVVDMKYIYMILQRSHSDIYFFNYIHYFEGKNVSISKKSLVKGCFHINDIRGTLVNHRLNIGGDLNSFLIYPWDKIIKRSVITCPFNEKVSVYEDQLFNFQLFFSSNVNIVEFIDCEIYKYKTYKGGNSLSSTWSKTKTSDFYFFINQLRDKFHLDPRNLFKREVFYIIGKGERAEAFKTYVNMHKDLGYKIQPLSSKRELFKLFLMSINVYYYAINLMSLVKSKVKHG</sequence>
<dbReference type="GO" id="GO:0016758">
    <property type="term" value="F:hexosyltransferase activity"/>
    <property type="evidence" value="ECO:0007669"/>
    <property type="project" value="UniProtKB-ARBA"/>
</dbReference>
<dbReference type="PANTHER" id="PTHR22916">
    <property type="entry name" value="GLYCOSYLTRANSFERASE"/>
    <property type="match status" value="1"/>
</dbReference>
<gene>
    <name evidence="2" type="primary">pgaC_2</name>
    <name evidence="2" type="ORF">SAMEA23995918_04999</name>
</gene>
<keyword evidence="2" id="KW-0808">Transferase</keyword>
<keyword evidence="2" id="KW-0328">Glycosyltransferase</keyword>
<dbReference type="Pfam" id="PF00535">
    <property type="entry name" value="Glycos_transf_2"/>
    <property type="match status" value="1"/>
</dbReference>
<organism evidence="2 3">
    <name type="scientific">Klebsiella quasipneumoniae</name>
    <dbReference type="NCBI Taxonomy" id="1463165"/>
    <lineage>
        <taxon>Bacteria</taxon>
        <taxon>Pseudomonadati</taxon>
        <taxon>Pseudomonadota</taxon>
        <taxon>Gammaproteobacteria</taxon>
        <taxon>Enterobacterales</taxon>
        <taxon>Enterobacteriaceae</taxon>
        <taxon>Klebsiella/Raoultella group</taxon>
        <taxon>Klebsiella</taxon>
        <taxon>Klebsiella pneumoniae complex</taxon>
    </lineage>
</organism>